<reference evidence="2" key="1">
    <citation type="submission" date="2013-01" db="EMBL/GenBank/DDBJ databases">
        <title>Draft Genome Sequence of a Mulberry Tree, Morus notabilis C.K. Schneid.</title>
        <authorList>
            <person name="He N."/>
            <person name="Zhao S."/>
        </authorList>
    </citation>
    <scope>NUCLEOTIDE SEQUENCE</scope>
</reference>
<proteinExistence type="predicted"/>
<organism evidence="1 2">
    <name type="scientific">Morus notabilis</name>
    <dbReference type="NCBI Taxonomy" id="981085"/>
    <lineage>
        <taxon>Eukaryota</taxon>
        <taxon>Viridiplantae</taxon>
        <taxon>Streptophyta</taxon>
        <taxon>Embryophyta</taxon>
        <taxon>Tracheophyta</taxon>
        <taxon>Spermatophyta</taxon>
        <taxon>Magnoliopsida</taxon>
        <taxon>eudicotyledons</taxon>
        <taxon>Gunneridae</taxon>
        <taxon>Pentapetalae</taxon>
        <taxon>rosids</taxon>
        <taxon>fabids</taxon>
        <taxon>Rosales</taxon>
        <taxon>Moraceae</taxon>
        <taxon>Moreae</taxon>
        <taxon>Morus</taxon>
    </lineage>
</organism>
<evidence type="ECO:0000313" key="1">
    <source>
        <dbReference type="EMBL" id="EXC12522.1"/>
    </source>
</evidence>
<sequence>MFTSTAEVEGLLKSLRELGLDWKEVKARCLELVVAAHGPMMADGAARLSVEVDLVGDKFDSFNGVVNALCLRLLVLTAKFCHRNTLGYPLVSRWVTGWKLTVYLKLCYEVFVLFLEAGE</sequence>
<dbReference type="Gene3D" id="3.40.50.10090">
    <property type="match status" value="1"/>
</dbReference>
<dbReference type="PANTHER" id="PTHR38020:SF1">
    <property type="entry name" value="UROPORPHYRINOGEN-III SYNTHASE"/>
    <property type="match status" value="1"/>
</dbReference>
<name>W9SJT0_9ROSA</name>
<dbReference type="InterPro" id="IPR036108">
    <property type="entry name" value="4pyrrol_syn_uPrphyn_synt_sf"/>
</dbReference>
<dbReference type="GO" id="GO:0033014">
    <property type="term" value="P:tetrapyrrole biosynthetic process"/>
    <property type="evidence" value="ECO:0007669"/>
    <property type="project" value="InterPro"/>
</dbReference>
<gene>
    <name evidence="1" type="ORF">L484_012336</name>
</gene>
<dbReference type="Proteomes" id="UP000030645">
    <property type="component" value="Unassembled WGS sequence"/>
</dbReference>
<accession>W9SJT0</accession>
<evidence type="ECO:0000313" key="2">
    <source>
        <dbReference type="Proteomes" id="UP000030645"/>
    </source>
</evidence>
<dbReference type="STRING" id="981085.W9SJT0"/>
<protein>
    <submittedName>
        <fullName evidence="1">Uncharacterized protein</fullName>
    </submittedName>
</protein>
<dbReference type="EMBL" id="KE345718">
    <property type="protein sequence ID" value="EXC12522.1"/>
    <property type="molecule type" value="Genomic_DNA"/>
</dbReference>
<keyword evidence="2" id="KW-1185">Reference proteome</keyword>
<dbReference type="AlphaFoldDB" id="W9SJT0"/>
<dbReference type="PANTHER" id="PTHR38020">
    <property type="entry name" value="UROPORPHYRINOGEN-III SYNTHASE"/>
    <property type="match status" value="1"/>
</dbReference>
<dbReference type="GO" id="GO:0004852">
    <property type="term" value="F:uroporphyrinogen-III synthase activity"/>
    <property type="evidence" value="ECO:0007669"/>
    <property type="project" value="InterPro"/>
</dbReference>